<comment type="caution">
    <text evidence="9">The sequence shown here is derived from an EMBL/GenBank/DDBJ whole genome shotgun (WGS) entry which is preliminary data.</text>
</comment>
<dbReference type="AlphaFoldDB" id="A0A9D7SEV8"/>
<evidence type="ECO:0000313" key="9">
    <source>
        <dbReference type="EMBL" id="MBK9719839.1"/>
    </source>
</evidence>
<protein>
    <submittedName>
        <fullName evidence="9">M48 family metallopeptidase</fullName>
    </submittedName>
</protein>
<keyword evidence="7" id="KW-0812">Transmembrane</keyword>
<keyword evidence="7" id="KW-0472">Membrane</keyword>
<feature type="transmembrane region" description="Helical" evidence="7">
    <location>
        <begin position="244"/>
        <end position="265"/>
    </location>
</feature>
<dbReference type="Gene3D" id="3.30.2010.10">
    <property type="entry name" value="Metalloproteases ('zincins'), catalytic domain"/>
    <property type="match status" value="1"/>
</dbReference>
<dbReference type="GO" id="GO:0004222">
    <property type="term" value="F:metalloendopeptidase activity"/>
    <property type="evidence" value="ECO:0007669"/>
    <property type="project" value="InterPro"/>
</dbReference>
<dbReference type="GO" id="GO:0016020">
    <property type="term" value="C:membrane"/>
    <property type="evidence" value="ECO:0007669"/>
    <property type="project" value="TreeGrafter"/>
</dbReference>
<gene>
    <name evidence="9" type="ORF">IPO85_20445</name>
</gene>
<dbReference type="PANTHER" id="PTHR22726">
    <property type="entry name" value="METALLOENDOPEPTIDASE OMA1"/>
    <property type="match status" value="1"/>
</dbReference>
<evidence type="ECO:0000259" key="8">
    <source>
        <dbReference type="Pfam" id="PF01435"/>
    </source>
</evidence>
<evidence type="ECO:0000256" key="7">
    <source>
        <dbReference type="SAM" id="Phobius"/>
    </source>
</evidence>
<evidence type="ECO:0000256" key="2">
    <source>
        <dbReference type="ARBA" id="ARBA00022723"/>
    </source>
</evidence>
<comment type="similarity">
    <text evidence="6">Belongs to the peptidase M48 family.</text>
</comment>
<comment type="cofactor">
    <cofactor evidence="6">
        <name>Zn(2+)</name>
        <dbReference type="ChEBI" id="CHEBI:29105"/>
    </cofactor>
    <text evidence="6">Binds 1 zinc ion per subunit.</text>
</comment>
<dbReference type="EMBL" id="JADKFW010000021">
    <property type="protein sequence ID" value="MBK9719839.1"/>
    <property type="molecule type" value="Genomic_DNA"/>
</dbReference>
<dbReference type="Proteomes" id="UP000808349">
    <property type="component" value="Unassembled WGS sequence"/>
</dbReference>
<feature type="transmembrane region" description="Helical" evidence="7">
    <location>
        <begin position="106"/>
        <end position="127"/>
    </location>
</feature>
<dbReference type="InterPro" id="IPR001915">
    <property type="entry name" value="Peptidase_M48"/>
</dbReference>
<proteinExistence type="inferred from homology"/>
<dbReference type="PANTHER" id="PTHR22726:SF1">
    <property type="entry name" value="METALLOENDOPEPTIDASE OMA1, MITOCHONDRIAL"/>
    <property type="match status" value="1"/>
</dbReference>
<dbReference type="Pfam" id="PF01435">
    <property type="entry name" value="Peptidase_M48"/>
    <property type="match status" value="1"/>
</dbReference>
<keyword evidence="2" id="KW-0479">Metal-binding</keyword>
<keyword evidence="5 6" id="KW-0482">Metalloprotease</keyword>
<keyword evidence="3 6" id="KW-0378">Hydrolase</keyword>
<keyword evidence="7" id="KW-1133">Transmembrane helix</keyword>
<evidence type="ECO:0000256" key="1">
    <source>
        <dbReference type="ARBA" id="ARBA00022670"/>
    </source>
</evidence>
<dbReference type="CDD" id="cd07332">
    <property type="entry name" value="M48C_Oma1_like"/>
    <property type="match status" value="1"/>
</dbReference>
<keyword evidence="1 6" id="KW-0645">Protease</keyword>
<keyword evidence="4 6" id="KW-0862">Zinc</keyword>
<dbReference type="GO" id="GO:0046872">
    <property type="term" value="F:metal ion binding"/>
    <property type="evidence" value="ECO:0007669"/>
    <property type="project" value="UniProtKB-KW"/>
</dbReference>
<evidence type="ECO:0000256" key="6">
    <source>
        <dbReference type="RuleBase" id="RU003983"/>
    </source>
</evidence>
<reference evidence="9 10" key="1">
    <citation type="submission" date="2020-10" db="EMBL/GenBank/DDBJ databases">
        <title>Connecting structure to function with the recovery of over 1000 high-quality activated sludge metagenome-assembled genomes encoding full-length rRNA genes using long-read sequencing.</title>
        <authorList>
            <person name="Singleton C.M."/>
            <person name="Petriglieri F."/>
            <person name="Kristensen J.M."/>
            <person name="Kirkegaard R.H."/>
            <person name="Michaelsen T.Y."/>
            <person name="Andersen M.H."/>
            <person name="Karst S.M."/>
            <person name="Dueholm M.S."/>
            <person name="Nielsen P.H."/>
            <person name="Albertsen M."/>
        </authorList>
    </citation>
    <scope>NUCLEOTIDE SEQUENCE [LARGE SCALE GENOMIC DNA]</scope>
    <source>
        <strain evidence="9">Ribe_18-Q3-R11-54_BAT3C.373</strain>
    </source>
</reference>
<evidence type="ECO:0000313" key="10">
    <source>
        <dbReference type="Proteomes" id="UP000808349"/>
    </source>
</evidence>
<evidence type="ECO:0000256" key="3">
    <source>
        <dbReference type="ARBA" id="ARBA00022801"/>
    </source>
</evidence>
<name>A0A9D7SEV8_9BACT</name>
<accession>A0A9D7SEV8</accession>
<sequence>MNGNPVTVSAKYYFGIKPSPRIINLNIQDHQISFLHPDTFEAIIWDVSKVQLATYKEDHLILRYGNKDPFEYLECNQSEDIEYIRSKVSASSLFNQKSNLKSNTSLLGIFSILIGFVLLLGFSYFYALPSLNQWAANRTPKEWEIKMGDSAIQQFLANEQEDVNKSNNLNQFFDSLNISSVYPIKLYVVNDSIINAFAMPGGHIVVYKGILDRMCSYQELVGLLGHELAHIEKQHSLKTIYQTVSSYLMISLIFGDLTGIAAIFVEQANNIKNLSYSRSFELESDQEGLRLMLERNINPQGLLDLFNILKSTHTDNQLQSSFFSTHPLTEERIQIIEANIKPSHTYQHYPELEQLFNDLQKN</sequence>
<feature type="domain" description="Peptidase M48" evidence="8">
    <location>
        <begin position="174"/>
        <end position="338"/>
    </location>
</feature>
<evidence type="ECO:0000256" key="5">
    <source>
        <dbReference type="ARBA" id="ARBA00023049"/>
    </source>
</evidence>
<dbReference type="GO" id="GO:0051603">
    <property type="term" value="P:proteolysis involved in protein catabolic process"/>
    <property type="evidence" value="ECO:0007669"/>
    <property type="project" value="TreeGrafter"/>
</dbReference>
<dbReference type="InterPro" id="IPR051156">
    <property type="entry name" value="Mito/Outer_Membr_Metalloprot"/>
</dbReference>
<organism evidence="9 10">
    <name type="scientific">Candidatus Defluviibacterium haderslevense</name>
    <dbReference type="NCBI Taxonomy" id="2981993"/>
    <lineage>
        <taxon>Bacteria</taxon>
        <taxon>Pseudomonadati</taxon>
        <taxon>Bacteroidota</taxon>
        <taxon>Saprospiria</taxon>
        <taxon>Saprospirales</taxon>
        <taxon>Saprospiraceae</taxon>
        <taxon>Candidatus Defluviibacterium</taxon>
    </lineage>
</organism>
<evidence type="ECO:0000256" key="4">
    <source>
        <dbReference type="ARBA" id="ARBA00022833"/>
    </source>
</evidence>